<feature type="domain" description="EAL" evidence="5">
    <location>
        <begin position="489"/>
        <end position="742"/>
    </location>
</feature>
<dbReference type="GO" id="GO:0071111">
    <property type="term" value="F:cyclic-guanylate-specific phosphodiesterase activity"/>
    <property type="evidence" value="ECO:0007669"/>
    <property type="project" value="UniProtKB-EC"/>
</dbReference>
<evidence type="ECO:0000313" key="8">
    <source>
        <dbReference type="Proteomes" id="UP000077857"/>
    </source>
</evidence>
<evidence type="ECO:0000256" key="1">
    <source>
        <dbReference type="ARBA" id="ARBA00012282"/>
    </source>
</evidence>
<dbReference type="SMART" id="SM00267">
    <property type="entry name" value="GGDEF"/>
    <property type="match status" value="1"/>
</dbReference>
<dbReference type="PROSITE" id="PS50887">
    <property type="entry name" value="GGDEF"/>
    <property type="match status" value="1"/>
</dbReference>
<dbReference type="EMBL" id="LUUJ01000110">
    <property type="protein sequence ID" value="OAI12458.1"/>
    <property type="molecule type" value="Genomic_DNA"/>
</dbReference>
<evidence type="ECO:0000259" key="6">
    <source>
        <dbReference type="PROSITE" id="PS50887"/>
    </source>
</evidence>
<dbReference type="CDD" id="cd01949">
    <property type="entry name" value="GGDEF"/>
    <property type="match status" value="1"/>
</dbReference>
<feature type="domain" description="PAS" evidence="3">
    <location>
        <begin position="190"/>
        <end position="236"/>
    </location>
</feature>
<dbReference type="Pfam" id="PF13185">
    <property type="entry name" value="GAF_2"/>
    <property type="match status" value="1"/>
</dbReference>
<evidence type="ECO:0000259" key="4">
    <source>
        <dbReference type="PROSITE" id="PS50113"/>
    </source>
</evidence>
<dbReference type="Pfam" id="PF00990">
    <property type="entry name" value="GGDEF"/>
    <property type="match status" value="1"/>
</dbReference>
<dbReference type="InterPro" id="IPR029787">
    <property type="entry name" value="Nucleotide_cyclase"/>
</dbReference>
<dbReference type="SMART" id="SM00091">
    <property type="entry name" value="PAS"/>
    <property type="match status" value="1"/>
</dbReference>
<dbReference type="SMART" id="SM00086">
    <property type="entry name" value="PAC"/>
    <property type="match status" value="1"/>
</dbReference>
<evidence type="ECO:0000313" key="7">
    <source>
        <dbReference type="EMBL" id="OAI12458.1"/>
    </source>
</evidence>
<dbReference type="InterPro" id="IPR000160">
    <property type="entry name" value="GGDEF_dom"/>
</dbReference>
<dbReference type="SUPFAM" id="SSF141868">
    <property type="entry name" value="EAL domain-like"/>
    <property type="match status" value="1"/>
</dbReference>
<dbReference type="PROSITE" id="PS50112">
    <property type="entry name" value="PAS"/>
    <property type="match status" value="1"/>
</dbReference>
<dbReference type="InterPro" id="IPR001610">
    <property type="entry name" value="PAC"/>
</dbReference>
<dbReference type="PANTHER" id="PTHR44757:SF2">
    <property type="entry name" value="BIOFILM ARCHITECTURE MAINTENANCE PROTEIN MBAA"/>
    <property type="match status" value="1"/>
</dbReference>
<dbReference type="NCBIfam" id="TIGR00254">
    <property type="entry name" value="GGDEF"/>
    <property type="match status" value="1"/>
</dbReference>
<name>A0A177N3A3_9GAMM</name>
<dbReference type="SUPFAM" id="SSF55781">
    <property type="entry name" value="GAF domain-like"/>
    <property type="match status" value="1"/>
</dbReference>
<dbReference type="Gene3D" id="3.20.20.450">
    <property type="entry name" value="EAL domain"/>
    <property type="match status" value="1"/>
</dbReference>
<dbReference type="InterPro" id="IPR043128">
    <property type="entry name" value="Rev_trsase/Diguanyl_cyclase"/>
</dbReference>
<dbReference type="EC" id="3.1.4.52" evidence="1"/>
<dbReference type="NCBIfam" id="TIGR00229">
    <property type="entry name" value="sensory_box"/>
    <property type="match status" value="1"/>
</dbReference>
<reference evidence="7 8" key="1">
    <citation type="submission" date="2016-03" db="EMBL/GenBank/DDBJ databases">
        <authorList>
            <person name="Ploux O."/>
        </authorList>
    </citation>
    <scope>NUCLEOTIDE SEQUENCE [LARGE SCALE GENOMIC DNA]</scope>
    <source>
        <strain evidence="7 8">R-45378</strain>
    </source>
</reference>
<dbReference type="InterPro" id="IPR012226">
    <property type="entry name" value="Diguanyl_cyclase/Pdiesterase"/>
</dbReference>
<dbReference type="Pfam" id="PF00563">
    <property type="entry name" value="EAL"/>
    <property type="match status" value="1"/>
</dbReference>
<dbReference type="InterPro" id="IPR000014">
    <property type="entry name" value="PAS"/>
</dbReference>
<dbReference type="Gene3D" id="3.30.450.40">
    <property type="match status" value="1"/>
</dbReference>
<keyword evidence="2" id="KW-0973">c-di-GMP</keyword>
<dbReference type="PANTHER" id="PTHR44757">
    <property type="entry name" value="DIGUANYLATE CYCLASE DGCP"/>
    <property type="match status" value="1"/>
</dbReference>
<gene>
    <name evidence="7" type="ORF">A1507_02965</name>
</gene>
<dbReference type="Proteomes" id="UP000077857">
    <property type="component" value="Unassembled WGS sequence"/>
</dbReference>
<organism evidence="7 8">
    <name type="scientific">Methylomonas koyamae</name>
    <dbReference type="NCBI Taxonomy" id="702114"/>
    <lineage>
        <taxon>Bacteria</taxon>
        <taxon>Pseudomonadati</taxon>
        <taxon>Pseudomonadota</taxon>
        <taxon>Gammaproteobacteria</taxon>
        <taxon>Methylococcales</taxon>
        <taxon>Methylococcaceae</taxon>
        <taxon>Methylomonas</taxon>
    </lineage>
</organism>
<dbReference type="InterPro" id="IPR003018">
    <property type="entry name" value="GAF"/>
</dbReference>
<dbReference type="AlphaFoldDB" id="A0A177N3A3"/>
<dbReference type="PIRSF" id="PIRSF005925">
    <property type="entry name" value="Dos"/>
    <property type="match status" value="1"/>
</dbReference>
<dbReference type="InterPro" id="IPR052155">
    <property type="entry name" value="Biofilm_reg_signaling"/>
</dbReference>
<dbReference type="InterPro" id="IPR001633">
    <property type="entry name" value="EAL_dom"/>
</dbReference>
<feature type="domain" description="PAC" evidence="4">
    <location>
        <begin position="263"/>
        <end position="315"/>
    </location>
</feature>
<dbReference type="PROSITE" id="PS50883">
    <property type="entry name" value="EAL"/>
    <property type="match status" value="1"/>
</dbReference>
<dbReference type="FunFam" id="3.20.20.450:FF:000001">
    <property type="entry name" value="Cyclic di-GMP phosphodiesterase yahA"/>
    <property type="match status" value="1"/>
</dbReference>
<dbReference type="Pfam" id="PF13426">
    <property type="entry name" value="PAS_9"/>
    <property type="match status" value="1"/>
</dbReference>
<dbReference type="SMART" id="SM00052">
    <property type="entry name" value="EAL"/>
    <property type="match status" value="1"/>
</dbReference>
<sequence length="752" mass="83515">MLNDGLSAANAEFCTLTGEEQEKILRLQQSILESVTHGDSYLDVIRQVCKLEEQLLPNSVGSVMLLDQSGEVLNVLAAPSVPPEGISQLNGLRPGPGGGSCGNVIYTQQPQFVSNTFTDSRWCNLRHLAYNFNLCSCWSVPVYSRQRKVIGTFALSSFEHRSPSPFHLRLLEIGASIISIMLDRNRSQESLRLFEQVFEGSEEGIMITDADARILSVNKTFTRILGYTLDELRGQTPKVFSSGQHGADFYRAMWKQIEAKRYWRGEIWNRRKNGEIFPEWLSISAVYDQSEQLTHYIGIFSDISELKNAEEQIQYLSTHDILTGLPNQTAFKDRLQQAIALAANRPGKVAVLSLDLDNFKLLNDSLGLHAGDELLRRVATVLKSCIADTDSLCRIGSDEFLLALPGCHDTETISTVVDSIIEKVRQPIRIAEQTLSLSCSVGIAVYPDDGSHYDSLVMRASEARRKAKKDGGNGYRYCTEQLNSNSFEFLRLAHELRDAVSLKQFVLHFQPQIDLASGQLVGAEALVRWNHPREGLVYPGRFIEIAEQTGLVAELGNWVLREACTQAAVWRTLGFGPIVTAVNVSALQLRRGDMVGIVENVLRQTGLPPHCLELELTESILIENVEQTLAQLNQLKQLGIKLAIDDFGTGYSSLAYLNKFNVDRLKIDRSFVGQIGNPANDAIIHAIVQMGHALGQRVIAEGVETAAMRAHLLDCHCDEAQGYLFAKPLPAAEFAKLLAGYRQEFDRQPGPA</sequence>
<dbReference type="InterPro" id="IPR035919">
    <property type="entry name" value="EAL_sf"/>
</dbReference>
<dbReference type="CDD" id="cd01948">
    <property type="entry name" value="EAL"/>
    <property type="match status" value="1"/>
</dbReference>
<dbReference type="SMART" id="SM00065">
    <property type="entry name" value="GAF"/>
    <property type="match status" value="1"/>
</dbReference>
<dbReference type="SUPFAM" id="SSF55785">
    <property type="entry name" value="PYP-like sensor domain (PAS domain)"/>
    <property type="match status" value="1"/>
</dbReference>
<dbReference type="SUPFAM" id="SSF55073">
    <property type="entry name" value="Nucleotide cyclase"/>
    <property type="match status" value="1"/>
</dbReference>
<protein>
    <recommendedName>
        <fullName evidence="1">cyclic-guanylate-specific phosphodiesterase</fullName>
        <ecNumber evidence="1">3.1.4.52</ecNumber>
    </recommendedName>
</protein>
<feature type="domain" description="GGDEF" evidence="6">
    <location>
        <begin position="347"/>
        <end position="480"/>
    </location>
</feature>
<dbReference type="Gene3D" id="3.30.70.270">
    <property type="match status" value="1"/>
</dbReference>
<proteinExistence type="predicted"/>
<evidence type="ECO:0000259" key="3">
    <source>
        <dbReference type="PROSITE" id="PS50112"/>
    </source>
</evidence>
<dbReference type="InterPro" id="IPR000700">
    <property type="entry name" value="PAS-assoc_C"/>
</dbReference>
<dbReference type="RefSeq" id="WP_064042012.1">
    <property type="nucleotide sequence ID" value="NZ_LUUJ01000110.1"/>
</dbReference>
<comment type="caution">
    <text evidence="7">The sequence shown here is derived from an EMBL/GenBank/DDBJ whole genome shotgun (WGS) entry which is preliminary data.</text>
</comment>
<dbReference type="Gene3D" id="3.30.450.20">
    <property type="entry name" value="PAS domain"/>
    <property type="match status" value="1"/>
</dbReference>
<dbReference type="CDD" id="cd00130">
    <property type="entry name" value="PAS"/>
    <property type="match status" value="1"/>
</dbReference>
<evidence type="ECO:0000259" key="5">
    <source>
        <dbReference type="PROSITE" id="PS50883"/>
    </source>
</evidence>
<evidence type="ECO:0000256" key="2">
    <source>
        <dbReference type="ARBA" id="ARBA00022636"/>
    </source>
</evidence>
<accession>A0A177N3A3</accession>
<dbReference type="PROSITE" id="PS50113">
    <property type="entry name" value="PAC"/>
    <property type="match status" value="1"/>
</dbReference>
<dbReference type="InterPro" id="IPR035965">
    <property type="entry name" value="PAS-like_dom_sf"/>
</dbReference>
<dbReference type="InterPro" id="IPR029016">
    <property type="entry name" value="GAF-like_dom_sf"/>
</dbReference>